<evidence type="ECO:0000313" key="2">
    <source>
        <dbReference type="Proteomes" id="UP000828048"/>
    </source>
</evidence>
<name>A0ACB7X7J2_9ERIC</name>
<keyword evidence="2" id="KW-1185">Reference proteome</keyword>
<accession>A0ACB7X7J2</accession>
<comment type="caution">
    <text evidence="1">The sequence shown here is derived from an EMBL/GenBank/DDBJ whole genome shotgun (WGS) entry which is preliminary data.</text>
</comment>
<sequence>MNIESCVPTRDPEERQDPFFEVITAEKQLWALVHSKGLLPTEVQDLYHKARSGYEKIILNDQEEVEHHNVEYSLWKLHYKHIDEFRKRIKQTSANTDIMKASAPRNASNVEISIDSHAERFQSFLSEATEFYQNLITKLRRQYGLCEDPLFFDEGGVSCTVDSAKLDKCRYSCHRFLVCLGDLARYRELSKKLDSDRHDWSAAATYYFKATLFWPDSGNSQNQLALLATYIGDYFLALYHCIRSLAIKEPFPDALDNLILLFEQNKSAPLDSLSNSADFNFLNPSARSTSLTQLRSSYDSFKDDTPLATEHLNPTKSDLWPLFVRMTSFFFIESRFEEFPCTFASTMRELDRLLLLHNAKLKASLESYQHMDSSRTGPYRALQMVSILIFIIENLTQTSDYKESMERTNVQQLRTLIESSLTATFIFIGRLTEKCLKSNSGSTEHCPLLPGVVVFVEWMVGILDKLEIYGAYEKVGRATSYFVETFVDLLNRLDMSDNEVNCQEKSAALWEDYELRGFAPLSNAHRSLNFLTNQKFLRNHDSRDACRAHRLFRAAMNIVDSSKLIFYDSLSRKFFATESGKLADKTEATIVESNSDLGTVMAGVQNCEAAQDDGKVTTGLNESRPLKNVKAGSVDEEEVILFKPIARHNSAPLYTSTAEDEMSMEATMKDQTATSDESLRRATSLFAAQIQTQNDPFSFHPNDKNFRNNKPFTQQEPLFKENPTYPSGPPSLSSWVFNKESSDTDKEKGTKDTYKPSLTPIEEEASVSLSGLSITQTEGSLIDSMYVSPPCYSTPAPSAPLLPDEAIWFTGNPSSFSEVKSNGTFMKEGNGILGAPPLSIYSNFSATHGPLGVGYQPVGGMSSSEWLYQYTNQNLGSFYGYDGSRFDLCDRWGNPVSPNPMVYLESPRLYSGSPLSYGGDKERREIVFRNFQRPSPHGYVGGTELSAEQPPLFHYLKEREWQLQQQQSQVRGPAYMGN</sequence>
<evidence type="ECO:0000313" key="1">
    <source>
        <dbReference type="EMBL" id="KAH7836732.1"/>
    </source>
</evidence>
<reference evidence="1 2" key="1">
    <citation type="journal article" date="2021" name="Hortic Res">
        <title>High-quality reference genome and annotation aids understanding of berry development for evergreen blueberry (Vaccinium darrowii).</title>
        <authorList>
            <person name="Yu J."/>
            <person name="Hulse-Kemp A.M."/>
            <person name="Babiker E."/>
            <person name="Staton M."/>
        </authorList>
    </citation>
    <scope>NUCLEOTIDE SEQUENCE [LARGE SCALE GENOMIC DNA]</scope>
    <source>
        <strain evidence="2">cv. NJ 8807/NJ 8810</strain>
        <tissue evidence="1">Young leaf</tissue>
    </source>
</reference>
<dbReference type="Proteomes" id="UP000828048">
    <property type="component" value="Chromosome 6"/>
</dbReference>
<protein>
    <submittedName>
        <fullName evidence="1">Uncharacterized protein</fullName>
    </submittedName>
</protein>
<gene>
    <name evidence="1" type="ORF">Vadar_004906</name>
</gene>
<organism evidence="1 2">
    <name type="scientific">Vaccinium darrowii</name>
    <dbReference type="NCBI Taxonomy" id="229202"/>
    <lineage>
        <taxon>Eukaryota</taxon>
        <taxon>Viridiplantae</taxon>
        <taxon>Streptophyta</taxon>
        <taxon>Embryophyta</taxon>
        <taxon>Tracheophyta</taxon>
        <taxon>Spermatophyta</taxon>
        <taxon>Magnoliopsida</taxon>
        <taxon>eudicotyledons</taxon>
        <taxon>Gunneridae</taxon>
        <taxon>Pentapetalae</taxon>
        <taxon>asterids</taxon>
        <taxon>Ericales</taxon>
        <taxon>Ericaceae</taxon>
        <taxon>Vaccinioideae</taxon>
        <taxon>Vaccinieae</taxon>
        <taxon>Vaccinium</taxon>
    </lineage>
</organism>
<proteinExistence type="predicted"/>
<dbReference type="EMBL" id="CM037156">
    <property type="protein sequence ID" value="KAH7836732.1"/>
    <property type="molecule type" value="Genomic_DNA"/>
</dbReference>